<dbReference type="Pfam" id="PF09391">
    <property type="entry name" value="DUF2000"/>
    <property type="match status" value="1"/>
</dbReference>
<dbReference type="AlphaFoldDB" id="A0A938YWE1"/>
<sequence length="137" mass="14993">MLGEKTVAVLDENLSSGIAFNTLAHLALSIGKNAVDVMGKEELTDASGTTHKGLSKYPFIILKAESEKIRQIVNEAKGNAGLLVVDFPEQGYTEYTDEELQAAIAKTKEENIKYYGTAIFGPTKEIDELTKELALWK</sequence>
<dbReference type="SUPFAM" id="SSF102462">
    <property type="entry name" value="Peptidyl-tRNA hydrolase II"/>
    <property type="match status" value="1"/>
</dbReference>
<accession>A0A938YWE1</accession>
<dbReference type="EMBL" id="JAFGDB010000006">
    <property type="protein sequence ID" value="MBN2066911.1"/>
    <property type="molecule type" value="Genomic_DNA"/>
</dbReference>
<name>A0A938YWE1_9ARCH</name>
<proteinExistence type="predicted"/>
<evidence type="ECO:0000313" key="1">
    <source>
        <dbReference type="EMBL" id="MBN2066911.1"/>
    </source>
</evidence>
<organism evidence="1 2">
    <name type="scientific">Candidatus Iainarchaeum sp</name>
    <dbReference type="NCBI Taxonomy" id="3101447"/>
    <lineage>
        <taxon>Archaea</taxon>
        <taxon>Candidatus Iainarchaeota</taxon>
        <taxon>Candidatus Iainarchaeia</taxon>
        <taxon>Candidatus Iainarchaeales</taxon>
        <taxon>Candidatus Iainarchaeaceae</taxon>
        <taxon>Candidatus Iainarchaeum</taxon>
    </lineage>
</organism>
<dbReference type="Gene3D" id="3.40.1490.10">
    <property type="entry name" value="Bit1"/>
    <property type="match status" value="1"/>
</dbReference>
<protein>
    <submittedName>
        <fullName evidence="1">DUF2000 domain-containing protein</fullName>
    </submittedName>
</protein>
<evidence type="ECO:0000313" key="2">
    <source>
        <dbReference type="Proteomes" id="UP000809243"/>
    </source>
</evidence>
<comment type="caution">
    <text evidence="1">The sequence shown here is derived from an EMBL/GenBank/DDBJ whole genome shotgun (WGS) entry which is preliminary data.</text>
</comment>
<gene>
    <name evidence="1" type="ORF">JW744_00405</name>
</gene>
<dbReference type="InterPro" id="IPR017021">
    <property type="entry name" value="UCP033763"/>
</dbReference>
<dbReference type="InterPro" id="IPR023476">
    <property type="entry name" value="Pep_tRNA_hydro_II_dom_sf"/>
</dbReference>
<dbReference type="Proteomes" id="UP000809243">
    <property type="component" value="Unassembled WGS sequence"/>
</dbReference>
<dbReference type="InterPro" id="IPR018988">
    <property type="entry name" value="DUF2000"/>
</dbReference>
<reference evidence="1" key="1">
    <citation type="submission" date="2021-01" db="EMBL/GenBank/DDBJ databases">
        <title>Active Sulfur Cycling in an Early Earth Analoge.</title>
        <authorList>
            <person name="Hahn C.R."/>
            <person name="Youssef N.H."/>
            <person name="Elshahed M."/>
        </authorList>
    </citation>
    <scope>NUCLEOTIDE SEQUENCE</scope>
    <source>
        <strain evidence="1">Zod_Metabat.1151</strain>
    </source>
</reference>
<dbReference type="PIRSF" id="PIRSF033736">
    <property type="entry name" value="UCP033763"/>
    <property type="match status" value="1"/>
</dbReference>